<keyword evidence="3" id="KW-1185">Reference proteome</keyword>
<evidence type="ECO:0000259" key="1">
    <source>
        <dbReference type="PROSITE" id="PS50878"/>
    </source>
</evidence>
<dbReference type="AlphaFoldDB" id="A0A8C1JL13"/>
<dbReference type="InterPro" id="IPR000477">
    <property type="entry name" value="RT_dom"/>
</dbReference>
<evidence type="ECO:0000313" key="2">
    <source>
        <dbReference type="Ensembl" id="ENSCCRP00010033356.1"/>
    </source>
</evidence>
<dbReference type="PANTHER" id="PTHR33332">
    <property type="entry name" value="REVERSE TRANSCRIPTASE DOMAIN-CONTAINING PROTEIN"/>
    <property type="match status" value="1"/>
</dbReference>
<evidence type="ECO:0000313" key="3">
    <source>
        <dbReference type="Proteomes" id="UP000694427"/>
    </source>
</evidence>
<dbReference type="Ensembl" id="ENSCCRT00010036576.1">
    <property type="protein sequence ID" value="ENSCCRP00010033356.1"/>
    <property type="gene ID" value="ENSCCRG00010014172.1"/>
</dbReference>
<name>A0A8C1JL13_CYPCA</name>
<sequence>MLDLILSFGLSITDTEVIELPISDHFPIIFKMALPAMPYITVSDLKQVRVYSPRFCEAFTERYNEITSSVSYESLLLDLDVEQHLESLNIVWLEILNAVAPYRLLKPQRKAEPWLDQDIRSLRQLCRKAERKWKKDKLQISFTILKECLWTYQSAVKKAKSLYFSNLIEEHHQIPRVLFSIINSVLHPPVQTFRNPTKALCENFLNYFETKIINLRVQIQDTNDDKLTSLIPLASWTTFNSISLDSLKEILLKLKTSSSPLDTMHPRYLKLVIDIVGPGLVTLLNKCLQSGIIPDSLKRATVTPVLKKPTLDTSILANFHPVSVLPFISKVMEKIVSLQLQSFLSTNRIYETFQSGFKSLHSTETALIRVLNDILMITDSGASVILIMLDLSSAFDTVDHGILISRLESYVGLGGVVLNWFKSFLTNRTFSVKIGNFTSSLRNLSCGVPQGSVLAPTLFSLYLLPLGSIFRKHNVAFHCYADDMQIYLPLTSGNENAVSNLSACLNDVKAWLSKNSLFLNSDKSEAIVFCPSEQRRQYLPNLDLLNFTISAKVCNLGVVIDNNLQFDRQIASVVGSSFFHLRSFAKIKSFLSNASLEVAIHAFITSRLDYCNSLYYGISKNQISRLQVVQNAAARFLKGGKKFDHVTPFLRSLHWLPVQYRIDYKILLLVYKSLNNLAPSYLSDLLHPYTSNRELRSGNKSLLRIPRTRLKKRGNRAFEVVGPTLWNNLPIHLKMASTLSEFKTALKTYLFGLAFNV</sequence>
<dbReference type="Proteomes" id="UP000694427">
    <property type="component" value="Unplaced"/>
</dbReference>
<reference evidence="2" key="2">
    <citation type="submission" date="2025-09" db="UniProtKB">
        <authorList>
            <consortium name="Ensembl"/>
        </authorList>
    </citation>
    <scope>IDENTIFICATION</scope>
</reference>
<dbReference type="InterPro" id="IPR043502">
    <property type="entry name" value="DNA/RNA_pol_sf"/>
</dbReference>
<dbReference type="Pfam" id="PF00078">
    <property type="entry name" value="RVT_1"/>
    <property type="match status" value="1"/>
</dbReference>
<protein>
    <recommendedName>
        <fullName evidence="1">Reverse transcriptase domain-containing protein</fullName>
    </recommendedName>
</protein>
<dbReference type="PROSITE" id="PS50878">
    <property type="entry name" value="RT_POL"/>
    <property type="match status" value="1"/>
</dbReference>
<dbReference type="CDD" id="cd01650">
    <property type="entry name" value="RT_nLTR_like"/>
    <property type="match status" value="1"/>
</dbReference>
<organism evidence="2 3">
    <name type="scientific">Cyprinus carpio</name>
    <name type="common">Common carp</name>
    <dbReference type="NCBI Taxonomy" id="7962"/>
    <lineage>
        <taxon>Eukaryota</taxon>
        <taxon>Metazoa</taxon>
        <taxon>Chordata</taxon>
        <taxon>Craniata</taxon>
        <taxon>Vertebrata</taxon>
        <taxon>Euteleostomi</taxon>
        <taxon>Actinopterygii</taxon>
        <taxon>Neopterygii</taxon>
        <taxon>Teleostei</taxon>
        <taxon>Ostariophysi</taxon>
        <taxon>Cypriniformes</taxon>
        <taxon>Cyprinidae</taxon>
        <taxon>Cyprininae</taxon>
        <taxon>Cyprinus</taxon>
    </lineage>
</organism>
<accession>A0A8C1JL13</accession>
<feature type="domain" description="Reverse transcriptase" evidence="1">
    <location>
        <begin position="286"/>
        <end position="549"/>
    </location>
</feature>
<reference evidence="2" key="1">
    <citation type="submission" date="2025-08" db="UniProtKB">
        <authorList>
            <consortium name="Ensembl"/>
        </authorList>
    </citation>
    <scope>IDENTIFICATION</scope>
</reference>
<dbReference type="SUPFAM" id="SSF56672">
    <property type="entry name" value="DNA/RNA polymerases"/>
    <property type="match status" value="1"/>
</dbReference>
<proteinExistence type="predicted"/>